<feature type="modified residue" description="Phosphohistidine" evidence="7">
    <location>
        <position position="48"/>
    </location>
</feature>
<dbReference type="SMART" id="SM00448">
    <property type="entry name" value="REC"/>
    <property type="match status" value="1"/>
</dbReference>
<feature type="region of interest" description="Disordered" evidence="9">
    <location>
        <begin position="174"/>
        <end position="193"/>
    </location>
</feature>
<gene>
    <name evidence="14" type="ORF">L3556_08695</name>
</gene>
<dbReference type="SMART" id="SM00260">
    <property type="entry name" value="CheW"/>
    <property type="match status" value="1"/>
</dbReference>
<accession>A0ABT6EZG7</accession>
<dbReference type="PRINTS" id="PR00344">
    <property type="entry name" value="BCTRLSENSOR"/>
</dbReference>
<evidence type="ECO:0000256" key="9">
    <source>
        <dbReference type="SAM" id="MobiDB-lite"/>
    </source>
</evidence>
<feature type="domain" description="Histidine kinase" evidence="10">
    <location>
        <begin position="269"/>
        <end position="501"/>
    </location>
</feature>
<dbReference type="PROSITE" id="PS50109">
    <property type="entry name" value="HIS_KIN"/>
    <property type="match status" value="1"/>
</dbReference>
<organism evidence="14 15">
    <name type="scientific">Candidatus Synechococcus calcipolaris G9</name>
    <dbReference type="NCBI Taxonomy" id="1497997"/>
    <lineage>
        <taxon>Bacteria</taxon>
        <taxon>Bacillati</taxon>
        <taxon>Cyanobacteriota</taxon>
        <taxon>Cyanophyceae</taxon>
        <taxon>Synechococcales</taxon>
        <taxon>Synechococcaceae</taxon>
        <taxon>Synechococcus</taxon>
    </lineage>
</organism>
<dbReference type="SUPFAM" id="SSF55874">
    <property type="entry name" value="ATPase domain of HSP90 chaperone/DNA topoisomerase II/histidine kinase"/>
    <property type="match status" value="1"/>
</dbReference>
<dbReference type="InterPro" id="IPR003594">
    <property type="entry name" value="HATPase_dom"/>
</dbReference>
<dbReference type="InterPro" id="IPR002545">
    <property type="entry name" value="CheW-lke_dom"/>
</dbReference>
<dbReference type="InterPro" id="IPR005467">
    <property type="entry name" value="His_kinase_dom"/>
</dbReference>
<dbReference type="InterPro" id="IPR008207">
    <property type="entry name" value="Sig_transdc_His_kin_Hpt_dom"/>
</dbReference>
<protein>
    <recommendedName>
        <fullName evidence="2">histidine kinase</fullName>
        <ecNumber evidence="2">2.7.13.3</ecNumber>
    </recommendedName>
</protein>
<feature type="domain" description="HPt" evidence="13">
    <location>
        <begin position="1"/>
        <end position="105"/>
    </location>
</feature>
<dbReference type="Proteomes" id="UP001154265">
    <property type="component" value="Unassembled WGS sequence"/>
</dbReference>
<evidence type="ECO:0000256" key="5">
    <source>
        <dbReference type="ARBA" id="ARBA00022777"/>
    </source>
</evidence>
<evidence type="ECO:0000259" key="13">
    <source>
        <dbReference type="PROSITE" id="PS50894"/>
    </source>
</evidence>
<dbReference type="EC" id="2.7.13.3" evidence="2"/>
<dbReference type="InterPro" id="IPR004105">
    <property type="entry name" value="CheA-like_dim"/>
</dbReference>
<dbReference type="GO" id="GO:0016301">
    <property type="term" value="F:kinase activity"/>
    <property type="evidence" value="ECO:0007669"/>
    <property type="project" value="UniProtKB-KW"/>
</dbReference>
<dbReference type="InterPro" id="IPR036890">
    <property type="entry name" value="HATPase_C_sf"/>
</dbReference>
<dbReference type="Pfam" id="PF01627">
    <property type="entry name" value="Hpt"/>
    <property type="match status" value="1"/>
</dbReference>
<dbReference type="SMART" id="SM00387">
    <property type="entry name" value="HATPase_c"/>
    <property type="match status" value="1"/>
</dbReference>
<evidence type="ECO:0000256" key="2">
    <source>
        <dbReference type="ARBA" id="ARBA00012438"/>
    </source>
</evidence>
<dbReference type="InterPro" id="IPR011006">
    <property type="entry name" value="CheY-like_superfamily"/>
</dbReference>
<name>A0ABT6EZG7_9SYNE</name>
<dbReference type="CDD" id="cd16916">
    <property type="entry name" value="HATPase_CheA-like"/>
    <property type="match status" value="1"/>
</dbReference>
<evidence type="ECO:0000259" key="11">
    <source>
        <dbReference type="PROSITE" id="PS50110"/>
    </source>
</evidence>
<dbReference type="Gene3D" id="1.20.120.160">
    <property type="entry name" value="HPT domain"/>
    <property type="match status" value="1"/>
</dbReference>
<reference evidence="14" key="2">
    <citation type="submission" date="2022-01" db="EMBL/GenBank/DDBJ databases">
        <authorList>
            <person name="Zivanovic Y."/>
            <person name="Moreira D."/>
            <person name="Lopez-Garcia P."/>
        </authorList>
    </citation>
    <scope>NUCLEOTIDE SEQUENCE</scope>
    <source>
        <strain evidence="14">G9</strain>
    </source>
</reference>
<keyword evidence="6" id="KW-0902">Two-component regulatory system</keyword>
<dbReference type="CDD" id="cd00088">
    <property type="entry name" value="HPT"/>
    <property type="match status" value="1"/>
</dbReference>
<dbReference type="SUPFAM" id="SSF50341">
    <property type="entry name" value="CheW-like"/>
    <property type="match status" value="1"/>
</dbReference>
<dbReference type="SMART" id="SM00073">
    <property type="entry name" value="HPT"/>
    <property type="match status" value="1"/>
</dbReference>
<evidence type="ECO:0000256" key="7">
    <source>
        <dbReference type="PROSITE-ProRule" id="PRU00110"/>
    </source>
</evidence>
<dbReference type="Pfam" id="PF01584">
    <property type="entry name" value="CheW"/>
    <property type="match status" value="1"/>
</dbReference>
<dbReference type="PANTHER" id="PTHR43395:SF1">
    <property type="entry name" value="CHEMOTAXIS PROTEIN CHEA"/>
    <property type="match status" value="1"/>
</dbReference>
<dbReference type="InterPro" id="IPR036061">
    <property type="entry name" value="CheW-like_dom_sf"/>
</dbReference>
<evidence type="ECO:0000256" key="4">
    <source>
        <dbReference type="ARBA" id="ARBA00022679"/>
    </source>
</evidence>
<comment type="catalytic activity">
    <reaction evidence="1">
        <text>ATP + protein L-histidine = ADP + protein N-phospho-L-histidine.</text>
        <dbReference type="EC" id="2.7.13.3"/>
    </reaction>
</comment>
<feature type="compositionally biased region" description="Pro residues" evidence="9">
    <location>
        <begin position="182"/>
        <end position="191"/>
    </location>
</feature>
<keyword evidence="15" id="KW-1185">Reference proteome</keyword>
<dbReference type="InterPro" id="IPR051315">
    <property type="entry name" value="Bact_Chemotaxis_CheA"/>
</dbReference>
<feature type="domain" description="Response regulatory" evidence="11">
    <location>
        <begin position="652"/>
        <end position="768"/>
    </location>
</feature>
<evidence type="ECO:0000256" key="1">
    <source>
        <dbReference type="ARBA" id="ARBA00000085"/>
    </source>
</evidence>
<dbReference type="RefSeq" id="WP_277866885.1">
    <property type="nucleotide sequence ID" value="NZ_JAKKUT010000002.1"/>
</dbReference>
<dbReference type="EMBL" id="JAKKUT010000002">
    <property type="protein sequence ID" value="MDG2991001.1"/>
    <property type="molecule type" value="Genomic_DNA"/>
</dbReference>
<feature type="modified residue" description="4-aspartylphosphate" evidence="8">
    <location>
        <position position="701"/>
    </location>
</feature>
<evidence type="ECO:0000313" key="14">
    <source>
        <dbReference type="EMBL" id="MDG2991001.1"/>
    </source>
</evidence>
<dbReference type="PANTHER" id="PTHR43395">
    <property type="entry name" value="SENSOR HISTIDINE KINASE CHEA"/>
    <property type="match status" value="1"/>
</dbReference>
<dbReference type="PROSITE" id="PS50894">
    <property type="entry name" value="HPT"/>
    <property type="match status" value="1"/>
</dbReference>
<dbReference type="SUPFAM" id="SSF47226">
    <property type="entry name" value="Histidine-containing phosphotransfer domain, HPT domain"/>
    <property type="match status" value="1"/>
</dbReference>
<evidence type="ECO:0000256" key="6">
    <source>
        <dbReference type="ARBA" id="ARBA00023012"/>
    </source>
</evidence>
<dbReference type="Gene3D" id="3.30.565.10">
    <property type="entry name" value="Histidine kinase-like ATPase, C-terminal domain"/>
    <property type="match status" value="1"/>
</dbReference>
<keyword evidence="3 8" id="KW-0597">Phosphoprotein</keyword>
<dbReference type="PROSITE" id="PS50851">
    <property type="entry name" value="CHEW"/>
    <property type="match status" value="1"/>
</dbReference>
<dbReference type="Gene3D" id="2.30.30.40">
    <property type="entry name" value="SH3 Domains"/>
    <property type="match status" value="1"/>
</dbReference>
<dbReference type="Gene3D" id="3.40.50.2300">
    <property type="match status" value="1"/>
</dbReference>
<comment type="caution">
    <text evidence="14">The sequence shown here is derived from an EMBL/GenBank/DDBJ whole genome shotgun (WGS) entry which is preliminary data.</text>
</comment>
<keyword evidence="4" id="KW-0808">Transferase</keyword>
<reference evidence="14" key="1">
    <citation type="journal article" date="2022" name="Genome Biol. Evol.">
        <title>A New Gene Family Diagnostic for Intracellular Biomineralization of Amorphous Ca Carbonates by Cyanobacteria.</title>
        <authorList>
            <person name="Benzerara K."/>
            <person name="Duprat E."/>
            <person name="Bitard-Feildel T."/>
            <person name="Caumes G."/>
            <person name="Cassier-Chauvat C."/>
            <person name="Chauvat F."/>
            <person name="Dezi M."/>
            <person name="Diop S.I."/>
            <person name="Gaschignard G."/>
            <person name="Gorgen S."/>
            <person name="Gugger M."/>
            <person name="Lopez-Garcia P."/>
            <person name="Millet M."/>
            <person name="Skouri-Panet F."/>
            <person name="Moreira D."/>
            <person name="Callebaut I."/>
        </authorList>
    </citation>
    <scope>NUCLEOTIDE SEQUENCE</scope>
    <source>
        <strain evidence="14">G9</strain>
    </source>
</reference>
<dbReference type="Pfam" id="PF00072">
    <property type="entry name" value="Response_reg"/>
    <property type="match status" value="1"/>
</dbReference>
<dbReference type="SMART" id="SM01231">
    <property type="entry name" value="H-kinase_dim"/>
    <property type="match status" value="1"/>
</dbReference>
<sequence length="773" mass="85657">MYIEDDELRNLYQAASQEHLHNIEAGLLVLEKQPQDRGKLEELLRETHSLKGDSRMLGVTDAESLTHHIEEILTAVHNGEASFSPQVFDCLYEGVDAIKKVAQEAVTGTPSGVSVFHVSAQLLALIGSSSEGEDPAQIPDRGAEVAPDLTPEPTLFEADLGAIADFEQLLRDTTAQESEPRLPLPPPPEIPSPQEIVEEEYRFDTVRIEATKLDALMHHIGELSVTQQRIARQRIVIHTLNELWEEAQRQASQGQQFLGSDSSTVPLRQTYHQLQKQLDLIGQSLQQLVGNTQVDDSRLEVLADILETDVRNLQLLPFSSIFNLFPRTVRDLAKQQKKQVDFIVEGADNSVDRRILEEMKAPLTHLLRNAIDHGIESPEERLSQGKPAAATLILRGAIRGSEIVIEVTDDGRGLDLEAIKQTAIKRGLRTATELAMMTPSQIEALVFMPGFSTRSQVTEISGRGVGLDVVRANVERLKGTLTVTSRPQNGCTFRVTLRGNRATIPILVVRLGETYYGVPTDAVETSLLLTTDQMITIDGSPSIVWQGQPIGVSWLADILDHPHRDRLRQYPCMVLRQGEHYRGMIVDELIDCQDIQLKTQSKLLKRVPNLLGVTILSSGEICHILNPQDLIQVPGAHTSLERLSAEAIAKPNVLLVEDSLPIRTQLRRILEASGYAVTTAVDGMDGFHQLRAGEFDAVVSDVEMPNQSGIEMTEKIRRLSDYNKLPIILVTTLAADSDRQRAMNAGASAYLTKGDFDQTLLLNTLRNFIYGEN</sequence>
<evidence type="ECO:0000256" key="8">
    <source>
        <dbReference type="PROSITE-ProRule" id="PRU00169"/>
    </source>
</evidence>
<proteinExistence type="predicted"/>
<evidence type="ECO:0000256" key="3">
    <source>
        <dbReference type="ARBA" id="ARBA00022553"/>
    </source>
</evidence>
<dbReference type="InterPro" id="IPR001789">
    <property type="entry name" value="Sig_transdc_resp-reg_receiver"/>
</dbReference>
<dbReference type="Pfam" id="PF02518">
    <property type="entry name" value="HATPase_c"/>
    <property type="match status" value="1"/>
</dbReference>
<dbReference type="InterPro" id="IPR004358">
    <property type="entry name" value="Sig_transdc_His_kin-like_C"/>
</dbReference>
<keyword evidence="5 14" id="KW-0418">Kinase</keyword>
<feature type="domain" description="CheW-like" evidence="12">
    <location>
        <begin position="503"/>
        <end position="636"/>
    </location>
</feature>
<dbReference type="InterPro" id="IPR036641">
    <property type="entry name" value="HPT_dom_sf"/>
</dbReference>
<dbReference type="PROSITE" id="PS50110">
    <property type="entry name" value="RESPONSE_REGULATORY"/>
    <property type="match status" value="1"/>
</dbReference>
<evidence type="ECO:0000313" key="15">
    <source>
        <dbReference type="Proteomes" id="UP001154265"/>
    </source>
</evidence>
<dbReference type="SUPFAM" id="SSF52172">
    <property type="entry name" value="CheY-like"/>
    <property type="match status" value="1"/>
</dbReference>
<evidence type="ECO:0000259" key="12">
    <source>
        <dbReference type="PROSITE" id="PS50851"/>
    </source>
</evidence>
<evidence type="ECO:0000259" key="10">
    <source>
        <dbReference type="PROSITE" id="PS50109"/>
    </source>
</evidence>